<dbReference type="EMBL" id="SRKZ01000001">
    <property type="protein sequence ID" value="TGD82877.1"/>
    <property type="molecule type" value="Genomic_DNA"/>
</dbReference>
<dbReference type="InterPro" id="IPR046558">
    <property type="entry name" value="DUF6712"/>
</dbReference>
<reference evidence="1 2" key="1">
    <citation type="submission" date="2019-04" db="EMBL/GenBank/DDBJ databases">
        <authorList>
            <person name="Feng G."/>
            <person name="Zhang J."/>
            <person name="Zhu H."/>
        </authorList>
    </citation>
    <scope>NUCLEOTIDE SEQUENCE [LARGE SCALE GENOMIC DNA]</scope>
    <source>
        <strain evidence="1 2">JCM 19491</strain>
    </source>
</reference>
<dbReference type="Pfam" id="PF20459">
    <property type="entry name" value="DUF6712"/>
    <property type="match status" value="1"/>
</dbReference>
<comment type="caution">
    <text evidence="1">The sequence shown here is derived from an EMBL/GenBank/DDBJ whole genome shotgun (WGS) entry which is preliminary data.</text>
</comment>
<accession>A0A4Z0MUE0</accession>
<dbReference type="AlphaFoldDB" id="A0A4Z0MUE0"/>
<name>A0A4Z0MUE0_9BACT</name>
<gene>
    <name evidence="1" type="ORF">EU557_03595</name>
</gene>
<evidence type="ECO:0000313" key="1">
    <source>
        <dbReference type="EMBL" id="TGD82877.1"/>
    </source>
</evidence>
<protein>
    <submittedName>
        <fullName evidence="1">Uncharacterized protein</fullName>
    </submittedName>
</protein>
<keyword evidence="2" id="KW-1185">Reference proteome</keyword>
<dbReference type="OrthoDB" id="878513at2"/>
<dbReference type="RefSeq" id="WP_135529032.1">
    <property type="nucleotide sequence ID" value="NZ_SRKZ01000001.1"/>
</dbReference>
<sequence>MSQLPITKADFKDLTPMSQNVADALIQPYILEAWEYDLELLTEAERAALLTTRANWSALFEKLFAEKIRPLWVLEAYRRFLGMHGIHVTPNGIEYMAADTQAISRTERVELKADAEAKASIRRGRLEAALRVYRGTVATTCSPTRRKRGRGGVQFIPV</sequence>
<proteinExistence type="predicted"/>
<dbReference type="Proteomes" id="UP000298284">
    <property type="component" value="Unassembled WGS sequence"/>
</dbReference>
<evidence type="ECO:0000313" key="2">
    <source>
        <dbReference type="Proteomes" id="UP000298284"/>
    </source>
</evidence>
<organism evidence="1 2">
    <name type="scientific">Hymenobacter wooponensis</name>
    <dbReference type="NCBI Taxonomy" id="1525360"/>
    <lineage>
        <taxon>Bacteria</taxon>
        <taxon>Pseudomonadati</taxon>
        <taxon>Bacteroidota</taxon>
        <taxon>Cytophagia</taxon>
        <taxon>Cytophagales</taxon>
        <taxon>Hymenobacteraceae</taxon>
        <taxon>Hymenobacter</taxon>
    </lineage>
</organism>